<dbReference type="PANTHER" id="PTHR45088:SF1">
    <property type="entry name" value="OS04G0476000 PROTEIN"/>
    <property type="match status" value="1"/>
</dbReference>
<dbReference type="InterPro" id="IPR019734">
    <property type="entry name" value="TPR_rpt"/>
</dbReference>
<dbReference type="PANTHER" id="PTHR45088">
    <property type="entry name" value="OSJNBA0022H21.17 PROTEIN"/>
    <property type="match status" value="1"/>
</dbReference>
<protein>
    <recommendedName>
        <fullName evidence="3">F-box domain-containing protein</fullName>
    </recommendedName>
</protein>
<evidence type="ECO:0000256" key="1">
    <source>
        <dbReference type="PROSITE-ProRule" id="PRU00339"/>
    </source>
</evidence>
<reference evidence="4" key="1">
    <citation type="submission" date="2023-10" db="EMBL/GenBank/DDBJ databases">
        <title>Chromosome-level genome of the transformable northern wattle, Acacia crassicarpa.</title>
        <authorList>
            <person name="Massaro I."/>
            <person name="Sinha N.R."/>
            <person name="Poethig S."/>
            <person name="Leichty A.R."/>
        </authorList>
    </citation>
    <scope>NUCLEOTIDE SEQUENCE</scope>
    <source>
        <strain evidence="4">Acra3RX</strain>
        <tissue evidence="4">Leaf</tissue>
    </source>
</reference>
<name>A0AAE1K195_9FABA</name>
<dbReference type="SMART" id="SM00671">
    <property type="entry name" value="SEL1"/>
    <property type="match status" value="6"/>
</dbReference>
<dbReference type="CDD" id="cd09917">
    <property type="entry name" value="F-box_SF"/>
    <property type="match status" value="1"/>
</dbReference>
<feature type="compositionally biased region" description="Polar residues" evidence="2">
    <location>
        <begin position="35"/>
        <end position="44"/>
    </location>
</feature>
<feature type="repeat" description="TPR" evidence="1">
    <location>
        <begin position="148"/>
        <end position="181"/>
    </location>
</feature>
<dbReference type="InterPro" id="IPR053301">
    <property type="entry name" value="F-box_motif"/>
</dbReference>
<dbReference type="InterPro" id="IPR001810">
    <property type="entry name" value="F-box_dom"/>
</dbReference>
<feature type="domain" description="F-box" evidence="3">
    <location>
        <begin position="71"/>
        <end position="106"/>
    </location>
</feature>
<dbReference type="InterPro" id="IPR036047">
    <property type="entry name" value="F-box-like_dom_sf"/>
</dbReference>
<feature type="region of interest" description="Disordered" evidence="2">
    <location>
        <begin position="1"/>
        <end position="44"/>
    </location>
</feature>
<dbReference type="SUPFAM" id="SSF81901">
    <property type="entry name" value="HCP-like"/>
    <property type="match status" value="1"/>
</dbReference>
<dbReference type="PROSITE" id="PS50005">
    <property type="entry name" value="TPR"/>
    <property type="match status" value="1"/>
</dbReference>
<comment type="caution">
    <text evidence="4">The sequence shown here is derived from an EMBL/GenBank/DDBJ whole genome shotgun (WGS) entry which is preliminary data.</text>
</comment>
<dbReference type="Gene3D" id="1.25.40.10">
    <property type="entry name" value="Tetratricopeptide repeat domain"/>
    <property type="match status" value="2"/>
</dbReference>
<evidence type="ECO:0000259" key="3">
    <source>
        <dbReference type="Pfam" id="PF00646"/>
    </source>
</evidence>
<dbReference type="InterPro" id="IPR006597">
    <property type="entry name" value="Sel1-like"/>
</dbReference>
<evidence type="ECO:0000256" key="2">
    <source>
        <dbReference type="SAM" id="MobiDB-lite"/>
    </source>
</evidence>
<evidence type="ECO:0000313" key="5">
    <source>
        <dbReference type="Proteomes" id="UP001293593"/>
    </source>
</evidence>
<proteinExistence type="predicted"/>
<keyword evidence="5" id="KW-1185">Reference proteome</keyword>
<sequence length="352" mass="38739">MKHRTWPSRSGASRFSSLPFSNTGNYDVSTKDSTSKTPFKSSVYSGSSIRRCSRASSDSTPSGSSSRDANFSTLPYDILAKIAASFNLPNLQAASLVCRSWSEALKPLREAMLLLSWGKRFKHGKRSVRPNIDKALDSFLKAAARGSALAMVDAGLIYWQMGEKEKAIALYQRAAELGDPAGQCNLGIAYLQAEPPKTKEALKWLYKASVGGNARAQYQLALCLHRGHKVNCNIKEATKWYFKAAEGGYVRAMYNISLCYSSGEGLAHNLQLARKWMKRAADHGHSKAQYEHGLYLFSKGDLMKAVVYLELATRAGEIAAARVKNVVLQQLSASSQDHAMLLVDRWRGLPSC</sequence>
<keyword evidence="1" id="KW-0802">TPR repeat</keyword>
<accession>A0AAE1K195</accession>
<organism evidence="4 5">
    <name type="scientific">Acacia crassicarpa</name>
    <name type="common">northern wattle</name>
    <dbReference type="NCBI Taxonomy" id="499986"/>
    <lineage>
        <taxon>Eukaryota</taxon>
        <taxon>Viridiplantae</taxon>
        <taxon>Streptophyta</taxon>
        <taxon>Embryophyta</taxon>
        <taxon>Tracheophyta</taxon>
        <taxon>Spermatophyta</taxon>
        <taxon>Magnoliopsida</taxon>
        <taxon>eudicotyledons</taxon>
        <taxon>Gunneridae</taxon>
        <taxon>Pentapetalae</taxon>
        <taxon>rosids</taxon>
        <taxon>fabids</taxon>
        <taxon>Fabales</taxon>
        <taxon>Fabaceae</taxon>
        <taxon>Caesalpinioideae</taxon>
        <taxon>mimosoid clade</taxon>
        <taxon>Acacieae</taxon>
        <taxon>Acacia</taxon>
    </lineage>
</organism>
<dbReference type="Proteomes" id="UP001293593">
    <property type="component" value="Unassembled WGS sequence"/>
</dbReference>
<dbReference type="InterPro" id="IPR011990">
    <property type="entry name" value="TPR-like_helical_dom_sf"/>
</dbReference>
<dbReference type="EMBL" id="JAWXYG010000010">
    <property type="protein sequence ID" value="KAK4261365.1"/>
    <property type="molecule type" value="Genomic_DNA"/>
</dbReference>
<dbReference type="SUPFAM" id="SSF81383">
    <property type="entry name" value="F-box domain"/>
    <property type="match status" value="1"/>
</dbReference>
<evidence type="ECO:0000313" key="4">
    <source>
        <dbReference type="EMBL" id="KAK4261365.1"/>
    </source>
</evidence>
<dbReference type="Pfam" id="PF00646">
    <property type="entry name" value="F-box"/>
    <property type="match status" value="1"/>
</dbReference>
<dbReference type="AlphaFoldDB" id="A0AAE1K195"/>
<dbReference type="Pfam" id="PF08238">
    <property type="entry name" value="Sel1"/>
    <property type="match status" value="6"/>
</dbReference>
<feature type="compositionally biased region" description="Polar residues" evidence="2">
    <location>
        <begin position="7"/>
        <end position="28"/>
    </location>
</feature>
<gene>
    <name evidence="4" type="ORF">QN277_004372</name>
</gene>
<dbReference type="Gene3D" id="1.20.1280.50">
    <property type="match status" value="1"/>
</dbReference>